<evidence type="ECO:0000313" key="1">
    <source>
        <dbReference type="EMBL" id="EGI58076.1"/>
    </source>
</evidence>
<protein>
    <submittedName>
        <fullName evidence="1">Uncharacterized protein</fullName>
    </submittedName>
</protein>
<accession>F4X643</accession>
<dbReference type="eggNOG" id="KOG0017">
    <property type="taxonomic scope" value="Eukaryota"/>
</dbReference>
<dbReference type="InParanoid" id="F4X643"/>
<keyword evidence="2" id="KW-1185">Reference proteome</keyword>
<name>F4X643_ACREC</name>
<proteinExistence type="predicted"/>
<gene>
    <name evidence="1" type="ORF">G5I_13846</name>
</gene>
<evidence type="ECO:0000313" key="2">
    <source>
        <dbReference type="Proteomes" id="UP000007755"/>
    </source>
</evidence>
<sequence>MVNKHKLKGGKIFIKNDLSFKERKIQKKINRWVKQQKDKGEEINVGLGRVKVKGAWMFWAEIEKEKEVCCKFVANYLSLLQFFRGTCKTKVPTERQVKWRFSTLDVTNVGTDRRNLTASTSVYYFGKREPLIKKKKKKKSNVDEAFITTILCGPQ</sequence>
<dbReference type="STRING" id="103372.F4X643"/>
<dbReference type="AlphaFoldDB" id="F4X643"/>
<organism evidence="2">
    <name type="scientific">Acromyrmex echinatior</name>
    <name type="common">Panamanian leafcutter ant</name>
    <name type="synonym">Acromyrmex octospinosus echinatior</name>
    <dbReference type="NCBI Taxonomy" id="103372"/>
    <lineage>
        <taxon>Eukaryota</taxon>
        <taxon>Metazoa</taxon>
        <taxon>Ecdysozoa</taxon>
        <taxon>Arthropoda</taxon>
        <taxon>Hexapoda</taxon>
        <taxon>Insecta</taxon>
        <taxon>Pterygota</taxon>
        <taxon>Neoptera</taxon>
        <taxon>Endopterygota</taxon>
        <taxon>Hymenoptera</taxon>
        <taxon>Apocrita</taxon>
        <taxon>Aculeata</taxon>
        <taxon>Formicoidea</taxon>
        <taxon>Formicidae</taxon>
        <taxon>Myrmicinae</taxon>
        <taxon>Acromyrmex</taxon>
    </lineage>
</organism>
<dbReference type="EMBL" id="GL888769">
    <property type="protein sequence ID" value="EGI58076.1"/>
    <property type="molecule type" value="Genomic_DNA"/>
</dbReference>
<reference evidence="1" key="1">
    <citation type="submission" date="2011-02" db="EMBL/GenBank/DDBJ databases">
        <title>The genome of the leaf-cutting ant Acromyrmex echinatior suggests key adaptations to social evolution and fungus farming.</title>
        <authorList>
            <person name="Nygaard S."/>
            <person name="Zhang G."/>
        </authorList>
    </citation>
    <scope>NUCLEOTIDE SEQUENCE</scope>
</reference>
<dbReference type="Proteomes" id="UP000007755">
    <property type="component" value="Unassembled WGS sequence"/>
</dbReference>